<evidence type="ECO:0000313" key="2">
    <source>
        <dbReference type="EMBL" id="KAI0511441.1"/>
    </source>
</evidence>
<keyword evidence="1" id="KW-0472">Membrane</keyword>
<reference evidence="2" key="1">
    <citation type="journal article" date="2022" name="Front. Genet.">
        <title>Chromosome-Scale Assembly of the Dendrobium nobile Genome Provides Insights Into the Molecular Mechanism of the Biosynthesis of the Medicinal Active Ingredient of Dendrobium.</title>
        <authorList>
            <person name="Xu Q."/>
            <person name="Niu S.-C."/>
            <person name="Li K.-L."/>
            <person name="Zheng P.-J."/>
            <person name="Zhang X.-J."/>
            <person name="Jia Y."/>
            <person name="Liu Y."/>
            <person name="Niu Y.-X."/>
            <person name="Yu L.-H."/>
            <person name="Chen D.-F."/>
            <person name="Zhang G.-Q."/>
        </authorList>
    </citation>
    <scope>NUCLEOTIDE SEQUENCE</scope>
    <source>
        <tissue evidence="2">Leaf</tissue>
    </source>
</reference>
<dbReference type="EMBL" id="JAGYWB010000009">
    <property type="protein sequence ID" value="KAI0511441.1"/>
    <property type="molecule type" value="Genomic_DNA"/>
</dbReference>
<dbReference type="AlphaFoldDB" id="A0A8T3BHR8"/>
<evidence type="ECO:0000313" key="3">
    <source>
        <dbReference type="Proteomes" id="UP000829196"/>
    </source>
</evidence>
<proteinExistence type="predicted"/>
<feature type="transmembrane region" description="Helical" evidence="1">
    <location>
        <begin position="6"/>
        <end position="24"/>
    </location>
</feature>
<feature type="transmembrane region" description="Helical" evidence="1">
    <location>
        <begin position="36"/>
        <end position="59"/>
    </location>
</feature>
<keyword evidence="1" id="KW-0812">Transmembrane</keyword>
<evidence type="ECO:0000256" key="1">
    <source>
        <dbReference type="SAM" id="Phobius"/>
    </source>
</evidence>
<dbReference type="Proteomes" id="UP000829196">
    <property type="component" value="Unassembled WGS sequence"/>
</dbReference>
<organism evidence="2 3">
    <name type="scientific">Dendrobium nobile</name>
    <name type="common">Orchid</name>
    <dbReference type="NCBI Taxonomy" id="94219"/>
    <lineage>
        <taxon>Eukaryota</taxon>
        <taxon>Viridiplantae</taxon>
        <taxon>Streptophyta</taxon>
        <taxon>Embryophyta</taxon>
        <taxon>Tracheophyta</taxon>
        <taxon>Spermatophyta</taxon>
        <taxon>Magnoliopsida</taxon>
        <taxon>Liliopsida</taxon>
        <taxon>Asparagales</taxon>
        <taxon>Orchidaceae</taxon>
        <taxon>Epidendroideae</taxon>
        <taxon>Malaxideae</taxon>
        <taxon>Dendrobiinae</taxon>
        <taxon>Dendrobium</taxon>
    </lineage>
</organism>
<sequence>MRLGGIGIKFLDLYFLFTIIKYFVVPPYSPLTSLCFFHILALSFSITILAYTTIILTVAPLQLHQVEAINHNHKKITKCFLSFNFTQPVTAFLHFSLSWLNFLSFLVFLWPIASTFSNS</sequence>
<keyword evidence="1" id="KW-1133">Transmembrane helix</keyword>
<name>A0A8T3BHR8_DENNO</name>
<keyword evidence="3" id="KW-1185">Reference proteome</keyword>
<protein>
    <submittedName>
        <fullName evidence="2">Uncharacterized protein</fullName>
    </submittedName>
</protein>
<gene>
    <name evidence="2" type="ORF">KFK09_012071</name>
</gene>
<feature type="transmembrane region" description="Helical" evidence="1">
    <location>
        <begin position="91"/>
        <end position="113"/>
    </location>
</feature>
<accession>A0A8T3BHR8</accession>
<comment type="caution">
    <text evidence="2">The sequence shown here is derived from an EMBL/GenBank/DDBJ whole genome shotgun (WGS) entry which is preliminary data.</text>
</comment>